<keyword evidence="2" id="KW-1185">Reference proteome</keyword>
<reference evidence="1 2" key="1">
    <citation type="journal article" date="2013" name="Int. J. Syst. Evol. Microbiol.">
        <title>Marinicauda pacifica gen. nov., sp. nov., a prosthecate alphaproteobacterium of the family Hyphomonadaceae isolated from deep seawater.</title>
        <authorList>
            <person name="Zhang X.Y."/>
            <person name="Li G.W."/>
            <person name="Wang C.S."/>
            <person name="Zhang Y.J."/>
            <person name="Xu X.W."/>
            <person name="Li H."/>
            <person name="Liu A."/>
            <person name="Liu C."/>
            <person name="Xie B.B."/>
            <person name="Qin Q.L."/>
            <person name="Xu Z."/>
            <person name="Chen X.L."/>
            <person name="Zhou B.C."/>
            <person name="Zhang Y.Z."/>
        </authorList>
    </citation>
    <scope>NUCLEOTIDE SEQUENCE [LARGE SCALE GENOMIC DNA]</scope>
    <source>
        <strain evidence="1 2">P-1 km-3</strain>
    </source>
</reference>
<dbReference type="InterPro" id="IPR002347">
    <property type="entry name" value="SDR_fam"/>
</dbReference>
<dbReference type="RefSeq" id="WP_135943205.1">
    <property type="nucleotide sequence ID" value="NZ_BMEI01000001.1"/>
</dbReference>
<dbReference type="SUPFAM" id="SSF51735">
    <property type="entry name" value="NAD(P)-binding Rossmann-fold domains"/>
    <property type="match status" value="1"/>
</dbReference>
<dbReference type="EMBL" id="SRXV01000001">
    <property type="protein sequence ID" value="TGY94010.1"/>
    <property type="molecule type" value="Genomic_DNA"/>
</dbReference>
<dbReference type="InterPro" id="IPR052992">
    <property type="entry name" value="SDR_member_12"/>
</dbReference>
<organism evidence="1 2">
    <name type="scientific">Marinicauda pacifica</name>
    <dbReference type="NCBI Taxonomy" id="1133559"/>
    <lineage>
        <taxon>Bacteria</taxon>
        <taxon>Pseudomonadati</taxon>
        <taxon>Pseudomonadota</taxon>
        <taxon>Alphaproteobacteria</taxon>
        <taxon>Maricaulales</taxon>
        <taxon>Maricaulaceae</taxon>
        <taxon>Marinicauda</taxon>
    </lineage>
</organism>
<accession>A0A4S2HD89</accession>
<dbReference type="Gene3D" id="3.40.50.720">
    <property type="entry name" value="NAD(P)-binding Rossmann-like Domain"/>
    <property type="match status" value="1"/>
</dbReference>
<evidence type="ECO:0000313" key="1">
    <source>
        <dbReference type="EMBL" id="TGY94010.1"/>
    </source>
</evidence>
<evidence type="ECO:0000313" key="2">
    <source>
        <dbReference type="Proteomes" id="UP000305451"/>
    </source>
</evidence>
<dbReference type="PANTHER" id="PTHR44656">
    <property type="entry name" value="DEHYDROGENASE/REDUCTASE SDR FAMILY MEMBER 12"/>
    <property type="match status" value="1"/>
</dbReference>
<gene>
    <name evidence="1" type="ORF">E5162_01605</name>
</gene>
<proteinExistence type="predicted"/>
<protein>
    <submittedName>
        <fullName evidence="1">SDR family NAD(P)-dependent oxidoreductase</fullName>
    </submittedName>
</protein>
<sequence length="315" mass="34185">MSPLVKAVNFYGRFLIPFSVMGYKLHGLGKPGNYDALAGQTLLVTGATGGIGAAIVRTAVAQGAQVLAVGRSDEKLARLDSETSGGPGSLVPLKADLSLASETHALLDTLEQRGDRIDTLVNNVGILSHSWRKTEEGFEQMYAVNVLCAYILTEGLFDRGLFAPEATIVNMASGGMYNAPQNLAYMEQGEEGFNGFAAYATHKRAQLVLSDLWTARDGDARAYTMHPGWADTEGVERSLPRFHKILGAFLRSPEQGGDTALWLSAQRPEPQEGRLWFDHRPRPAHVYDSTRQPLASAEEIVSKLREDAARVAPSK</sequence>
<name>A0A4S2HD89_9PROT</name>
<dbReference type="InterPro" id="IPR036291">
    <property type="entry name" value="NAD(P)-bd_dom_sf"/>
</dbReference>
<dbReference type="Pfam" id="PF00106">
    <property type="entry name" value="adh_short"/>
    <property type="match status" value="1"/>
</dbReference>
<dbReference type="PANTHER" id="PTHR44656:SF7">
    <property type="entry name" value="DEHYDROGENASE_REDUCTASE SDR FAMILY MEMBER 12"/>
    <property type="match status" value="1"/>
</dbReference>
<dbReference type="PRINTS" id="PR00081">
    <property type="entry name" value="GDHRDH"/>
</dbReference>
<dbReference type="OrthoDB" id="109589at2"/>
<comment type="caution">
    <text evidence="1">The sequence shown here is derived from an EMBL/GenBank/DDBJ whole genome shotgun (WGS) entry which is preliminary data.</text>
</comment>
<dbReference type="AlphaFoldDB" id="A0A4S2HD89"/>
<dbReference type="Proteomes" id="UP000305451">
    <property type="component" value="Unassembled WGS sequence"/>
</dbReference>